<evidence type="ECO:0000313" key="2">
    <source>
        <dbReference type="Proteomes" id="UP001501570"/>
    </source>
</evidence>
<accession>A0ABP9SMJ2</accession>
<proteinExistence type="predicted"/>
<protein>
    <submittedName>
        <fullName evidence="1">Uncharacterized protein</fullName>
    </submittedName>
</protein>
<reference evidence="2" key="1">
    <citation type="journal article" date="2019" name="Int. J. Syst. Evol. Microbiol.">
        <title>The Global Catalogue of Microorganisms (GCM) 10K type strain sequencing project: providing services to taxonomists for standard genome sequencing and annotation.</title>
        <authorList>
            <consortium name="The Broad Institute Genomics Platform"/>
            <consortium name="The Broad Institute Genome Sequencing Center for Infectious Disease"/>
            <person name="Wu L."/>
            <person name="Ma J."/>
        </authorList>
    </citation>
    <scope>NUCLEOTIDE SEQUENCE [LARGE SCALE GENOMIC DNA]</scope>
    <source>
        <strain evidence="2">JCM 18304</strain>
    </source>
</reference>
<sequence>MGARGIDAGRLDRTDGIAMAIITDTALSLGLWPDGFTLGEGGRTYHYRRS</sequence>
<evidence type="ECO:0000313" key="1">
    <source>
        <dbReference type="EMBL" id="GAA5197366.1"/>
    </source>
</evidence>
<organism evidence="1 2">
    <name type="scientific">Rugosimonospora acidiphila</name>
    <dbReference type="NCBI Taxonomy" id="556531"/>
    <lineage>
        <taxon>Bacteria</taxon>
        <taxon>Bacillati</taxon>
        <taxon>Actinomycetota</taxon>
        <taxon>Actinomycetes</taxon>
        <taxon>Micromonosporales</taxon>
        <taxon>Micromonosporaceae</taxon>
        <taxon>Rugosimonospora</taxon>
    </lineage>
</organism>
<dbReference type="EMBL" id="BAABJQ010000029">
    <property type="protein sequence ID" value="GAA5197366.1"/>
    <property type="molecule type" value="Genomic_DNA"/>
</dbReference>
<name>A0ABP9SMJ2_9ACTN</name>
<gene>
    <name evidence="1" type="ORF">GCM10023322_68450</name>
</gene>
<keyword evidence="2" id="KW-1185">Reference proteome</keyword>
<dbReference type="Proteomes" id="UP001501570">
    <property type="component" value="Unassembled WGS sequence"/>
</dbReference>
<comment type="caution">
    <text evidence="1">The sequence shown here is derived from an EMBL/GenBank/DDBJ whole genome shotgun (WGS) entry which is preliminary data.</text>
</comment>